<proteinExistence type="predicted"/>
<dbReference type="EMBL" id="KB742659">
    <property type="protein sequence ID" value="EOB05817.1"/>
    <property type="molecule type" value="Genomic_DNA"/>
</dbReference>
<evidence type="ECO:0000313" key="2">
    <source>
        <dbReference type="EMBL" id="EOB05817.1"/>
    </source>
</evidence>
<evidence type="ECO:0000313" key="3">
    <source>
        <dbReference type="Proteomes" id="UP000296049"/>
    </source>
</evidence>
<reference evidence="3" key="1">
    <citation type="journal article" date="2013" name="Nat. Genet.">
        <title>The duck genome and transcriptome provide insight into an avian influenza virus reservoir species.</title>
        <authorList>
            <person name="Huang Y."/>
            <person name="Li Y."/>
            <person name="Burt D.W."/>
            <person name="Chen H."/>
            <person name="Zhang Y."/>
            <person name="Qian W."/>
            <person name="Kim H."/>
            <person name="Gan S."/>
            <person name="Zhao Y."/>
            <person name="Li J."/>
            <person name="Yi K."/>
            <person name="Feng H."/>
            <person name="Zhu P."/>
            <person name="Li B."/>
            <person name="Liu Q."/>
            <person name="Fairley S."/>
            <person name="Magor K.E."/>
            <person name="Du Z."/>
            <person name="Hu X."/>
            <person name="Goodman L."/>
            <person name="Tafer H."/>
            <person name="Vignal A."/>
            <person name="Lee T."/>
            <person name="Kim K.W."/>
            <person name="Sheng Z."/>
            <person name="An Y."/>
            <person name="Searle S."/>
            <person name="Herrero J."/>
            <person name="Groenen M.A."/>
            <person name="Crooijmans R.P."/>
            <person name="Faraut T."/>
            <person name="Cai Q."/>
            <person name="Webster R.G."/>
            <person name="Aldridge J.R."/>
            <person name="Warren W.C."/>
            <person name="Bartschat S."/>
            <person name="Kehr S."/>
            <person name="Marz M."/>
            <person name="Stadler P.F."/>
            <person name="Smith J."/>
            <person name="Kraus R.H."/>
            <person name="Zhao Y."/>
            <person name="Ren L."/>
            <person name="Fei J."/>
            <person name="Morisson M."/>
            <person name="Kaiser P."/>
            <person name="Griffin D.K."/>
            <person name="Rao M."/>
            <person name="Pitel F."/>
            <person name="Wang J."/>
            <person name="Li N."/>
        </authorList>
    </citation>
    <scope>NUCLEOTIDE SEQUENCE [LARGE SCALE GENOMIC DNA]</scope>
</reference>
<keyword evidence="3" id="KW-1185">Reference proteome</keyword>
<name>R0K7Q8_ANAPL</name>
<dbReference type="Proteomes" id="UP000296049">
    <property type="component" value="Unassembled WGS sequence"/>
</dbReference>
<sequence length="725" mass="79493">MWVKQAGQECHFVGPFEWRQWSRLEAGAAALPLWAVLVPHSLCSHTCANKITPWCVISCIVTDMRSENKREERLKELEGAKGEAPWFPIPVGIGKTSQNIERADEEMMLASVLLICAKYFELKLSARSECCTESKKAEKNLKERAWRLPAKNSRSFTAGFELELHFLEQLSKLNKLDQPDFRPKPFFQEVVSRRMKNNADAQKTIPLCKKFLPKLVTEVYYTEKQLPTSAPMLPLGLADVQFFLSGLSAPKKAAACATVPCRDGAAGMEKRGWSRGDGAEGMPTAAFSPLPRALFCQGFRKEAGQLGKPHRRMAVYFHSSDSEIISGYERCSQQRNFHPLALLNLREGCRAPRDGHGSPQLSVPAQQIFFRHITAAVSAVGSEDCFGCVLGGWVCLLAWGQCGEGRGNGLIRMRRDKKWWDWKGEAAALVMERWAALQEEVFPLGNTTGFMAGALCERTPGKSLSVPDVCLTSSHRFSRAALFRSTLLYNENNSFIVTTSIISCVRIVFPGTPFTGIVYLCSLKTNACSRCIASPLRGNPKGSGSAKQSHMLKSCFICTAHKYKPLYGRKSPVKLSHLQHAGRLELCEWAGSSSETRLLISRKAVRGRAAAAALSCSSSVLVSRCIVLVCNSRTGLQGFDPTGFKGLTAAPHRWEREQRAASCLHPSCVLEGATYGWGHATEGGGGGGRRREREEGEGERGGGRGGRRGGGGGGSLVKRAEERAG</sequence>
<accession>R0K7Q8</accession>
<feature type="compositionally biased region" description="Basic and acidic residues" evidence="1">
    <location>
        <begin position="689"/>
        <end position="702"/>
    </location>
</feature>
<organism evidence="2 3">
    <name type="scientific">Anas platyrhynchos</name>
    <name type="common">Mallard</name>
    <name type="synonym">Anas boschas</name>
    <dbReference type="NCBI Taxonomy" id="8839"/>
    <lineage>
        <taxon>Eukaryota</taxon>
        <taxon>Metazoa</taxon>
        <taxon>Chordata</taxon>
        <taxon>Craniata</taxon>
        <taxon>Vertebrata</taxon>
        <taxon>Euteleostomi</taxon>
        <taxon>Archelosauria</taxon>
        <taxon>Archosauria</taxon>
        <taxon>Dinosauria</taxon>
        <taxon>Saurischia</taxon>
        <taxon>Theropoda</taxon>
        <taxon>Coelurosauria</taxon>
        <taxon>Aves</taxon>
        <taxon>Neognathae</taxon>
        <taxon>Galloanserae</taxon>
        <taxon>Anseriformes</taxon>
        <taxon>Anatidae</taxon>
        <taxon>Anatinae</taxon>
        <taxon>Anas</taxon>
    </lineage>
</organism>
<gene>
    <name evidence="2" type="ORF">Anapl_01178</name>
</gene>
<evidence type="ECO:0000256" key="1">
    <source>
        <dbReference type="SAM" id="MobiDB-lite"/>
    </source>
</evidence>
<protein>
    <submittedName>
        <fullName evidence="2">Uncharacterized protein</fullName>
    </submittedName>
</protein>
<feature type="region of interest" description="Disordered" evidence="1">
    <location>
        <begin position="679"/>
        <end position="725"/>
    </location>
</feature>
<dbReference type="AlphaFoldDB" id="R0K7Q8"/>